<dbReference type="Pfam" id="PF03402">
    <property type="entry name" value="V1R"/>
    <property type="match status" value="1"/>
</dbReference>
<keyword evidence="10 13" id="KW-0675">Receptor</keyword>
<keyword evidence="5 13" id="KW-0589">Pheromone response</keyword>
<dbReference type="GeneID" id="100312343"/>
<evidence type="ECO:0000256" key="2">
    <source>
        <dbReference type="ARBA" id="ARBA00004651"/>
    </source>
</evidence>
<protein>
    <recommendedName>
        <fullName evidence="13">Vomeronasal type-1 receptor</fullName>
    </recommendedName>
</protein>
<dbReference type="Gene3D" id="1.20.1070.10">
    <property type="entry name" value="Rhodopsin 7-helix transmembrane proteins"/>
    <property type="match status" value="1"/>
</dbReference>
<evidence type="ECO:0000256" key="12">
    <source>
        <dbReference type="ARBA" id="ARBA00023224"/>
    </source>
</evidence>
<keyword evidence="7 13" id="KW-1133">Transmembrane helix</keyword>
<feature type="transmembrane region" description="Helical" evidence="13">
    <location>
        <begin position="189"/>
        <end position="207"/>
    </location>
</feature>
<gene>
    <name evidence="15" type="primary">monDomV1R1274</name>
</gene>
<reference evidence="15" key="3">
    <citation type="submission" date="2025-09" db="UniProtKB">
        <authorList>
            <consortium name="Ensembl"/>
        </authorList>
    </citation>
    <scope>IDENTIFICATION</scope>
</reference>
<evidence type="ECO:0000256" key="3">
    <source>
        <dbReference type="ARBA" id="ARBA00010663"/>
    </source>
</evidence>
<dbReference type="PANTHER" id="PTHR24062">
    <property type="entry name" value="VOMERONASAL TYPE-1 RECEPTOR"/>
    <property type="match status" value="1"/>
</dbReference>
<evidence type="ECO:0000256" key="11">
    <source>
        <dbReference type="ARBA" id="ARBA00023180"/>
    </source>
</evidence>
<dbReference type="InterPro" id="IPR004072">
    <property type="entry name" value="Vmron_rcpt_1"/>
</dbReference>
<keyword evidence="4 13" id="KW-1003">Cell membrane</keyword>
<comment type="subcellular location">
    <subcellularLocation>
        <location evidence="2 13">Cell membrane</location>
        <topology evidence="2 13">Multi-pass membrane protein</topology>
    </subcellularLocation>
</comment>
<dbReference type="PROSITE" id="PS50262">
    <property type="entry name" value="G_PROTEIN_RECEP_F1_2"/>
    <property type="match status" value="1"/>
</dbReference>
<dbReference type="GO" id="GO:0005550">
    <property type="term" value="F:pheromone binding"/>
    <property type="evidence" value="ECO:0000318"/>
    <property type="project" value="GO_Central"/>
</dbReference>
<dbReference type="KEGG" id="mdo:100312343"/>
<dbReference type="SUPFAM" id="SSF81321">
    <property type="entry name" value="Family A G protein-coupled receptor-like"/>
    <property type="match status" value="1"/>
</dbReference>
<feature type="transmembrane region" description="Helical" evidence="13">
    <location>
        <begin position="128"/>
        <end position="153"/>
    </location>
</feature>
<dbReference type="CTD" id="100312343"/>
<feature type="transmembrane region" description="Helical" evidence="13">
    <location>
        <begin position="16"/>
        <end position="36"/>
    </location>
</feature>
<dbReference type="GO" id="GO:0005886">
    <property type="term" value="C:plasma membrane"/>
    <property type="evidence" value="ECO:0000318"/>
    <property type="project" value="GO_Central"/>
</dbReference>
<keyword evidence="12 13" id="KW-0807">Transducer</keyword>
<organism evidence="15 16">
    <name type="scientific">Monodelphis domestica</name>
    <name type="common">Gray short-tailed opossum</name>
    <dbReference type="NCBI Taxonomy" id="13616"/>
    <lineage>
        <taxon>Eukaryota</taxon>
        <taxon>Metazoa</taxon>
        <taxon>Chordata</taxon>
        <taxon>Craniata</taxon>
        <taxon>Vertebrata</taxon>
        <taxon>Euteleostomi</taxon>
        <taxon>Mammalia</taxon>
        <taxon>Metatheria</taxon>
        <taxon>Didelphimorphia</taxon>
        <taxon>Didelphidae</taxon>
        <taxon>Monodelphis</taxon>
    </lineage>
</organism>
<dbReference type="OrthoDB" id="9449878at2759"/>
<dbReference type="GeneTree" id="ENSGT00960000186612"/>
<comment type="similarity">
    <text evidence="3 13">Belongs to the G-protein coupled receptor 1 family.</text>
</comment>
<feature type="domain" description="G-protein coupled receptors family 1 profile" evidence="14">
    <location>
        <begin position="22"/>
        <end position="285"/>
    </location>
</feature>
<keyword evidence="11" id="KW-0325">Glycoprotein</keyword>
<feature type="transmembrane region" description="Helical" evidence="13">
    <location>
        <begin position="234"/>
        <end position="253"/>
    </location>
</feature>
<dbReference type="GO" id="GO:0019236">
    <property type="term" value="P:response to pheromone"/>
    <property type="evidence" value="ECO:0007669"/>
    <property type="project" value="UniProtKB-KW"/>
</dbReference>
<name>A0A5F8GQ83_MONDO</name>
<evidence type="ECO:0000256" key="1">
    <source>
        <dbReference type="ARBA" id="ARBA00003878"/>
    </source>
</evidence>
<reference evidence="15" key="2">
    <citation type="submission" date="2025-08" db="UniProtKB">
        <authorList>
            <consortium name="Ensembl"/>
        </authorList>
    </citation>
    <scope>IDENTIFICATION</scope>
</reference>
<keyword evidence="8 13" id="KW-0297">G-protein coupled receptor</keyword>
<keyword evidence="6 13" id="KW-0812">Transmembrane</keyword>
<evidence type="ECO:0000256" key="8">
    <source>
        <dbReference type="ARBA" id="ARBA00023040"/>
    </source>
</evidence>
<evidence type="ECO:0000256" key="13">
    <source>
        <dbReference type="RuleBase" id="RU364061"/>
    </source>
</evidence>
<keyword evidence="9 13" id="KW-0472">Membrane</keyword>
<evidence type="ECO:0000259" key="14">
    <source>
        <dbReference type="PROSITE" id="PS50262"/>
    </source>
</evidence>
<sequence>MLTYDDFMCIFHKLQTIIGLFGNSFLLYLYILKLIINQRITLIDKICINLVFSNILMVIFKGIPWAMQACNQKIFMSDIECKIIIYVQRVSRGISLCTTCLLSVFQAITITSCSPKWAMLKARVLKSIVPACAFIWVLNLLIDLVVPLHVGALRSSNNSQLTRNLGFCSIDIYAMRTLKIVIWKTLYDAVFVGLMSITSGYMVLILYRHHWQVQHIHHPSFNPSASAEIRATKFILCLMIIFVCFYSLSSIFIIVMDNSKDTKQWVVNISAFFSLIHPTISPFVLMSSDSKNASYCNVFKWTKKSYKHSSKNPELICLKL</sequence>
<proteinExistence type="inferred from homology"/>
<dbReference type="Proteomes" id="UP000002280">
    <property type="component" value="Chromosome 5"/>
</dbReference>
<evidence type="ECO:0000313" key="16">
    <source>
        <dbReference type="Proteomes" id="UP000002280"/>
    </source>
</evidence>
<dbReference type="OMA" id="CCNIFRR"/>
<dbReference type="InterPro" id="IPR017452">
    <property type="entry name" value="GPCR_Rhodpsn_7TM"/>
</dbReference>
<dbReference type="Ensembl" id="ENSMODT00000065126.1">
    <property type="protein sequence ID" value="ENSMODP00000049858.1"/>
    <property type="gene ID" value="ENSMODG00000036644.1"/>
</dbReference>
<dbReference type="FunFam" id="1.20.1070.10:FF:000033">
    <property type="entry name" value="Vomeronasal type-1 receptor"/>
    <property type="match status" value="1"/>
</dbReference>
<feature type="transmembrane region" description="Helical" evidence="13">
    <location>
        <begin position="48"/>
        <end position="67"/>
    </location>
</feature>
<evidence type="ECO:0000256" key="6">
    <source>
        <dbReference type="ARBA" id="ARBA00022692"/>
    </source>
</evidence>
<evidence type="ECO:0000256" key="5">
    <source>
        <dbReference type="ARBA" id="ARBA00022507"/>
    </source>
</evidence>
<accession>A0A5F8GQ83</accession>
<dbReference type="GO" id="GO:0007606">
    <property type="term" value="P:sensory perception of chemical stimulus"/>
    <property type="evidence" value="ECO:0007669"/>
    <property type="project" value="UniProtKB-ARBA"/>
</dbReference>
<dbReference type="InParanoid" id="A0A5F8GQ83"/>
<reference evidence="15 16" key="1">
    <citation type="journal article" date="2007" name="Nature">
        <title>Genome of the marsupial Monodelphis domestica reveals innovation in non-coding sequences.</title>
        <authorList>
            <person name="Mikkelsen T.S."/>
            <person name="Wakefield M.J."/>
            <person name="Aken B."/>
            <person name="Amemiya C.T."/>
            <person name="Chang J.L."/>
            <person name="Duke S."/>
            <person name="Garber M."/>
            <person name="Gentles A.J."/>
            <person name="Goodstadt L."/>
            <person name="Heger A."/>
            <person name="Jurka J."/>
            <person name="Kamal M."/>
            <person name="Mauceli E."/>
            <person name="Searle S.M."/>
            <person name="Sharpe T."/>
            <person name="Baker M.L."/>
            <person name="Batzer M.A."/>
            <person name="Benos P.V."/>
            <person name="Belov K."/>
            <person name="Clamp M."/>
            <person name="Cook A."/>
            <person name="Cuff J."/>
            <person name="Das R."/>
            <person name="Davidow L."/>
            <person name="Deakin J.E."/>
            <person name="Fazzari M.J."/>
            <person name="Glass J.L."/>
            <person name="Grabherr M."/>
            <person name="Greally J.M."/>
            <person name="Gu W."/>
            <person name="Hore T.A."/>
            <person name="Huttley G.A."/>
            <person name="Kleber M."/>
            <person name="Jirtle R.L."/>
            <person name="Koina E."/>
            <person name="Lee J.T."/>
            <person name="Mahony S."/>
            <person name="Marra M.A."/>
            <person name="Miller R.D."/>
            <person name="Nicholls R.D."/>
            <person name="Oda M."/>
            <person name="Papenfuss A.T."/>
            <person name="Parra Z.E."/>
            <person name="Pollock D.D."/>
            <person name="Ray D.A."/>
            <person name="Schein J.E."/>
            <person name="Speed T.P."/>
            <person name="Thompson K."/>
            <person name="VandeBerg J.L."/>
            <person name="Wade C.M."/>
            <person name="Walker J.A."/>
            <person name="Waters P.D."/>
            <person name="Webber C."/>
            <person name="Weidman J.R."/>
            <person name="Xie X."/>
            <person name="Zody M.C."/>
            <person name="Baldwin J."/>
            <person name="Abdouelleil A."/>
            <person name="Abdulkadir J."/>
            <person name="Abebe A."/>
            <person name="Abera B."/>
            <person name="Abreu J."/>
            <person name="Acer S.C."/>
            <person name="Aftuck L."/>
            <person name="Alexander A."/>
            <person name="An P."/>
            <person name="Anderson E."/>
            <person name="Anderson S."/>
            <person name="Arachi H."/>
            <person name="Azer M."/>
            <person name="Bachantsang P."/>
            <person name="Barry A."/>
            <person name="Bayul T."/>
            <person name="Berlin A."/>
            <person name="Bessette D."/>
            <person name="Bloom T."/>
            <person name="Bloom T."/>
            <person name="Boguslavskiy L."/>
            <person name="Bonnet C."/>
            <person name="Boukhgalter B."/>
            <person name="Bourzgui I."/>
            <person name="Brown A."/>
            <person name="Cahill P."/>
            <person name="Channer S."/>
            <person name="Cheshatsang Y."/>
            <person name="Chuda L."/>
            <person name="Citroen M."/>
            <person name="Collymore A."/>
            <person name="Cooke P."/>
            <person name="Costello M."/>
            <person name="D'Aco K."/>
            <person name="Daza R."/>
            <person name="De Haan G."/>
            <person name="DeGray S."/>
            <person name="DeMaso C."/>
            <person name="Dhargay N."/>
            <person name="Dooley K."/>
            <person name="Dooley E."/>
            <person name="Doricent M."/>
            <person name="Dorje P."/>
            <person name="Dorjee K."/>
            <person name="Dupes A."/>
            <person name="Elong R."/>
            <person name="Falk J."/>
            <person name="Farina A."/>
            <person name="Faro S."/>
            <person name="Ferguson D."/>
            <person name="Fisher S."/>
            <person name="Foley C.D."/>
            <person name="Franke A."/>
            <person name="Friedrich D."/>
            <person name="Gadbois L."/>
            <person name="Gearin G."/>
            <person name="Gearin C.R."/>
            <person name="Giannoukos G."/>
            <person name="Goode T."/>
            <person name="Graham J."/>
            <person name="Grandbois E."/>
            <person name="Grewal S."/>
            <person name="Gyaltsen K."/>
            <person name="Hafez N."/>
            <person name="Hagos B."/>
            <person name="Hall J."/>
            <person name="Henson C."/>
            <person name="Hollinger A."/>
            <person name="Honan T."/>
            <person name="Huard M.D."/>
            <person name="Hughes L."/>
            <person name="Hurhula B."/>
            <person name="Husby M.E."/>
            <person name="Kamat A."/>
            <person name="Kanga B."/>
            <person name="Kashin S."/>
            <person name="Khazanovich D."/>
            <person name="Kisner P."/>
            <person name="Lance K."/>
            <person name="Lara M."/>
            <person name="Lee W."/>
            <person name="Lennon N."/>
            <person name="Letendre F."/>
            <person name="LeVine R."/>
            <person name="Lipovsky A."/>
            <person name="Liu X."/>
            <person name="Liu J."/>
            <person name="Liu S."/>
            <person name="Lokyitsang T."/>
            <person name="Lokyitsang Y."/>
            <person name="Lubonja R."/>
            <person name="Lui A."/>
            <person name="MacDonald P."/>
            <person name="Magnisalis V."/>
            <person name="Maru K."/>
            <person name="Matthews C."/>
            <person name="McCusker W."/>
            <person name="McDonough S."/>
            <person name="Mehta T."/>
            <person name="Meldrim J."/>
            <person name="Meneus L."/>
            <person name="Mihai O."/>
            <person name="Mihalev A."/>
            <person name="Mihova T."/>
            <person name="Mittelman R."/>
            <person name="Mlenga V."/>
            <person name="Montmayeur A."/>
            <person name="Mulrain L."/>
            <person name="Navidi A."/>
            <person name="Naylor J."/>
            <person name="Negash T."/>
            <person name="Nguyen T."/>
            <person name="Nguyen N."/>
            <person name="Nicol R."/>
            <person name="Norbu C."/>
            <person name="Norbu N."/>
            <person name="Novod N."/>
            <person name="O'Neill B."/>
            <person name="Osman S."/>
            <person name="Markiewicz E."/>
            <person name="Oyono O.L."/>
            <person name="Patti C."/>
            <person name="Phunkhang P."/>
            <person name="Pierre F."/>
            <person name="Priest M."/>
            <person name="Raghuraman S."/>
            <person name="Rege F."/>
            <person name="Reyes R."/>
            <person name="Rise C."/>
            <person name="Rogov P."/>
            <person name="Ross K."/>
            <person name="Ryan E."/>
            <person name="Settipalli S."/>
            <person name="Shea T."/>
            <person name="Sherpa N."/>
            <person name="Shi L."/>
            <person name="Shih D."/>
            <person name="Sparrow T."/>
            <person name="Spaulding J."/>
            <person name="Stalker J."/>
            <person name="Stange-Thomann N."/>
            <person name="Stavropoulos S."/>
            <person name="Stone C."/>
            <person name="Strader C."/>
            <person name="Tesfaye S."/>
            <person name="Thomson T."/>
            <person name="Thoulutsang Y."/>
            <person name="Thoulutsang D."/>
            <person name="Topham K."/>
            <person name="Topping I."/>
            <person name="Tsamla T."/>
            <person name="Vassiliev H."/>
            <person name="Vo A."/>
            <person name="Wangchuk T."/>
            <person name="Wangdi T."/>
            <person name="Weiand M."/>
            <person name="Wilkinson J."/>
            <person name="Wilson A."/>
            <person name="Yadav S."/>
            <person name="Young G."/>
            <person name="Yu Q."/>
            <person name="Zembek L."/>
            <person name="Zhong D."/>
            <person name="Zimmer A."/>
            <person name="Zwirko Z."/>
            <person name="Jaffe D.B."/>
            <person name="Alvarez P."/>
            <person name="Brockman W."/>
            <person name="Butler J."/>
            <person name="Chin C."/>
            <person name="Gnerre S."/>
            <person name="MacCallum I."/>
            <person name="Graves J.A."/>
            <person name="Ponting C.P."/>
            <person name="Breen M."/>
            <person name="Samollow P.B."/>
            <person name="Lander E.S."/>
            <person name="Lindblad-Toh K."/>
        </authorList>
    </citation>
    <scope>NUCLEOTIDE SEQUENCE [LARGE SCALE GENOMIC DNA]</scope>
</reference>
<evidence type="ECO:0000313" key="15">
    <source>
        <dbReference type="Ensembl" id="ENSMODP00000049858.1"/>
    </source>
</evidence>
<keyword evidence="16" id="KW-1185">Reference proteome</keyword>
<evidence type="ECO:0000256" key="4">
    <source>
        <dbReference type="ARBA" id="ARBA00022475"/>
    </source>
</evidence>
<dbReference type="GO" id="GO:0016503">
    <property type="term" value="F:pheromone receptor activity"/>
    <property type="evidence" value="ECO:0007669"/>
    <property type="project" value="InterPro"/>
</dbReference>
<evidence type="ECO:0000256" key="7">
    <source>
        <dbReference type="ARBA" id="ARBA00022989"/>
    </source>
</evidence>
<comment type="function">
    <text evidence="1">Putative pheromone receptor.</text>
</comment>
<evidence type="ECO:0000256" key="10">
    <source>
        <dbReference type="ARBA" id="ARBA00023170"/>
    </source>
</evidence>
<evidence type="ECO:0000256" key="9">
    <source>
        <dbReference type="ARBA" id="ARBA00023136"/>
    </source>
</evidence>
<dbReference type="AlphaFoldDB" id="A0A5F8GQ83"/>
<feature type="transmembrane region" description="Helical" evidence="13">
    <location>
        <begin position="265"/>
        <end position="285"/>
    </location>
</feature>
<dbReference type="PRINTS" id="PR01534">
    <property type="entry name" value="VOMERONASL1R"/>
</dbReference>